<name>A0A3P7FW82_WUCBA</name>
<evidence type="ECO:0000256" key="1">
    <source>
        <dbReference type="SAM" id="Coils"/>
    </source>
</evidence>
<evidence type="ECO:0000313" key="3">
    <source>
        <dbReference type="Proteomes" id="UP000270924"/>
    </source>
</evidence>
<dbReference type="AlphaFoldDB" id="A0A3P7FW82"/>
<dbReference type="EMBL" id="UYWW01006256">
    <property type="protein sequence ID" value="VDM14632.1"/>
    <property type="molecule type" value="Genomic_DNA"/>
</dbReference>
<evidence type="ECO:0000313" key="2">
    <source>
        <dbReference type="EMBL" id="VDM14632.1"/>
    </source>
</evidence>
<keyword evidence="3" id="KW-1185">Reference proteome</keyword>
<dbReference type="InParanoid" id="A0A3P7FW82"/>
<feature type="coiled-coil region" evidence="1">
    <location>
        <begin position="32"/>
        <end position="108"/>
    </location>
</feature>
<organism evidence="2 3">
    <name type="scientific">Wuchereria bancrofti</name>
    <dbReference type="NCBI Taxonomy" id="6293"/>
    <lineage>
        <taxon>Eukaryota</taxon>
        <taxon>Metazoa</taxon>
        <taxon>Ecdysozoa</taxon>
        <taxon>Nematoda</taxon>
        <taxon>Chromadorea</taxon>
        <taxon>Rhabditida</taxon>
        <taxon>Spirurina</taxon>
        <taxon>Spiruromorpha</taxon>
        <taxon>Filarioidea</taxon>
        <taxon>Onchocercidae</taxon>
        <taxon>Wuchereria</taxon>
    </lineage>
</organism>
<accession>A0A3P7FW82</accession>
<proteinExistence type="predicted"/>
<dbReference type="OrthoDB" id="10528364at2759"/>
<protein>
    <submittedName>
        <fullName evidence="2">Uncharacterized protein</fullName>
    </submittedName>
</protein>
<dbReference type="Proteomes" id="UP000270924">
    <property type="component" value="Unassembled WGS sequence"/>
</dbReference>
<reference evidence="2 3" key="1">
    <citation type="submission" date="2018-11" db="EMBL/GenBank/DDBJ databases">
        <authorList>
            <consortium name="Pathogen Informatics"/>
        </authorList>
    </citation>
    <scope>NUCLEOTIDE SEQUENCE [LARGE SCALE GENOMIC DNA]</scope>
</reference>
<sequence length="114" mass="13446">MEANITNHTMIDSGFELNLNPILTTNITDCYSQHCEERKKQLMDENQRLNEKIEKDKLRLNECDEDINMLHNTIHLMEEENRKNFLIIEQMSKEIEEKSAEIEAANITAIRLQV</sequence>
<gene>
    <name evidence="2" type="ORF">WBA_LOCUS8018</name>
</gene>
<keyword evidence="1" id="KW-0175">Coiled coil</keyword>